<gene>
    <name evidence="5" type="primary">LOC100374526</name>
</gene>
<evidence type="ECO:0000256" key="1">
    <source>
        <dbReference type="SAM" id="MobiDB-lite"/>
    </source>
</evidence>
<dbReference type="InterPro" id="IPR041664">
    <property type="entry name" value="AAA_16"/>
</dbReference>
<dbReference type="Pfam" id="PF13191">
    <property type="entry name" value="AAA_16"/>
    <property type="match status" value="1"/>
</dbReference>
<evidence type="ECO:0000313" key="5">
    <source>
        <dbReference type="RefSeq" id="XP_002734864.1"/>
    </source>
</evidence>
<feature type="region of interest" description="Disordered" evidence="1">
    <location>
        <begin position="1"/>
        <end position="31"/>
    </location>
</feature>
<dbReference type="GeneID" id="100374526"/>
<organism evidence="4 5">
    <name type="scientific">Saccoglossus kowalevskii</name>
    <name type="common">Acorn worm</name>
    <dbReference type="NCBI Taxonomy" id="10224"/>
    <lineage>
        <taxon>Eukaryota</taxon>
        <taxon>Metazoa</taxon>
        <taxon>Hemichordata</taxon>
        <taxon>Enteropneusta</taxon>
        <taxon>Harrimaniidae</taxon>
        <taxon>Saccoglossus</taxon>
    </lineage>
</organism>
<feature type="domain" description="DUF4062" evidence="3">
    <location>
        <begin position="65"/>
        <end position="153"/>
    </location>
</feature>
<dbReference type="SUPFAM" id="SSF52540">
    <property type="entry name" value="P-loop containing nucleoside triphosphate hydrolases"/>
    <property type="match status" value="1"/>
</dbReference>
<dbReference type="PANTHER" id="PTHR19871">
    <property type="entry name" value="BETA TRANSDUCIN-RELATED PROTEIN"/>
    <property type="match status" value="1"/>
</dbReference>
<keyword evidence="4" id="KW-1185">Reference proteome</keyword>
<accession>A0ABM0GQ48</accession>
<feature type="domain" description="Orc1-like AAA ATPase" evidence="2">
    <location>
        <begin position="388"/>
        <end position="531"/>
    </location>
</feature>
<name>A0ABM0GQ48_SACKO</name>
<dbReference type="RefSeq" id="XP_002734864.1">
    <property type="nucleotide sequence ID" value="XM_002734818.1"/>
</dbReference>
<evidence type="ECO:0000313" key="4">
    <source>
        <dbReference type="Proteomes" id="UP000694865"/>
    </source>
</evidence>
<protein>
    <submittedName>
        <fullName evidence="5">Leucine-rich repeat and WD repeat-containing protein KIAA1239-like</fullName>
    </submittedName>
</protein>
<dbReference type="Gene3D" id="3.40.50.300">
    <property type="entry name" value="P-loop containing nucleotide triphosphate hydrolases"/>
    <property type="match status" value="1"/>
</dbReference>
<proteinExistence type="predicted"/>
<dbReference type="InterPro" id="IPR027417">
    <property type="entry name" value="P-loop_NTPase"/>
</dbReference>
<dbReference type="InterPro" id="IPR052752">
    <property type="entry name" value="NACHT-WD_repeat"/>
</dbReference>
<dbReference type="Pfam" id="PF13271">
    <property type="entry name" value="DUF4062"/>
    <property type="match status" value="1"/>
</dbReference>
<dbReference type="Proteomes" id="UP000694865">
    <property type="component" value="Unplaced"/>
</dbReference>
<evidence type="ECO:0000259" key="3">
    <source>
        <dbReference type="Pfam" id="PF13271"/>
    </source>
</evidence>
<feature type="non-terminal residue" evidence="5">
    <location>
        <position position="660"/>
    </location>
</feature>
<reference evidence="5" key="1">
    <citation type="submission" date="2025-08" db="UniProtKB">
        <authorList>
            <consortium name="RefSeq"/>
        </authorList>
    </citation>
    <scope>IDENTIFICATION</scope>
    <source>
        <tissue evidence="5">Testes</tissue>
    </source>
</reference>
<dbReference type="PANTHER" id="PTHR19871:SF14">
    <property type="entry name" value="DUF4062 DOMAIN-CONTAINING PROTEIN"/>
    <property type="match status" value="1"/>
</dbReference>
<sequence>MGCGLSNQVGDRLGGSPGGTLSPKRINPGYTHNVAVPSEAQRKTLDAILAGDMEIACPSNAKIVRIFTSSTFTDTQHERNALMEKVYPKLKAFCQERGYEFQVVDMRWGVRDEATDDHMATELCLKEVLDCKKVSTGPNFVTFLSHKYGYRPMPRMIAIDELDNVVIKVNEDERSLIERWYKKDTNHVPSMYVMQPVSRIIPDFITGDQKRNEEAKSQWWNVMQKLRQIFMRNVDGALKDKYRFSVTENEICRGILESSDAAQSTIWYHRVFHHITMDRDNPQLSRHVDTMEDDSSVLLNSLKNKLANVLPDRNIQTYNLKWSKKGFDPVAVNDHRKYIQQFCSDFEHQMQELVVQAISERVHFDSLDPLYEDIIQHVSFCQNKCEAFQGREDTLSIIESYIKNSAHKLPLVIHGPSGSGKTSIVAMAAKMTRKWTTDNTAIVIRFLGTTSASSSIRSVLYGLVKQINIIYKLDNRVPEDLKQLIRSLREQLTNASEERPLVIFLDSLDQLDTGDGAQQLAWLPTDLPNNVKIVLSTLPEEKYEYYPRLKTILPSSDNFVGVPELAEQDVQDIIQKWFSNENKTLTDNQMQVLVNTCQRCPIPLFLKISFVESCRWYSYSDMNETILQETVRDAIITLFERIEKNHGSIMVSRALGYITA</sequence>
<evidence type="ECO:0000259" key="2">
    <source>
        <dbReference type="Pfam" id="PF13191"/>
    </source>
</evidence>
<dbReference type="InterPro" id="IPR025139">
    <property type="entry name" value="DUF4062"/>
</dbReference>